<comment type="caution">
    <text evidence="2">The sequence shown here is derived from an EMBL/GenBank/DDBJ whole genome shotgun (WGS) entry which is preliminary data.</text>
</comment>
<sequence>MQSSAGSVALTFGGLQRINRRSHMAGVCLGKDGEEWLERHDRHSRILFTHRSNRVQVLGDDETLRTLINARRDITNWDALFFRLRSLFDGYASAWYPSPPPEESTDGAVTYESRREVLCLRSMRDTVNERQMQLQVRNVDTGSVFCTEMDLVVAADGPNSTIRAKYLPRVHRRYVGYIAWRGTVLERDISPPTRQLFRRSLTVHRMAGHHHCIVYLIPGKHGSLEPGQRLLNFVWYTNESHSSLEDILKDAVDGHRHHYFVPAGRVCKNVWEERVGRAYAVPFPAPFLEVMTKIRRPFVQVITDFCSPRASFEQGRLLLVGDALSLFRPHTAFSGTQAAFHALMVEKYVSGTVRPAEWEEKVLRYSALHWSQSMFYGQFYQNYLVIALLYRFHHWIYCFVDFLKSSWRGEQRLLRASSAVAEEYDSE</sequence>
<dbReference type="SUPFAM" id="SSF51905">
    <property type="entry name" value="FAD/NAD(P)-binding domain"/>
    <property type="match status" value="1"/>
</dbReference>
<dbReference type="InterPro" id="IPR036188">
    <property type="entry name" value="FAD/NAD-bd_sf"/>
</dbReference>
<dbReference type="EMBL" id="LKCN02000026">
    <property type="protein sequence ID" value="RCI07622.1"/>
    <property type="molecule type" value="Genomic_DNA"/>
</dbReference>
<dbReference type="SUPFAM" id="SSF54373">
    <property type="entry name" value="FAD-linked reductases, C-terminal domain"/>
    <property type="match status" value="1"/>
</dbReference>
<organism evidence="2 3">
    <name type="scientific">Ophiocordyceps polyrhachis-furcata BCC 54312</name>
    <dbReference type="NCBI Taxonomy" id="1330021"/>
    <lineage>
        <taxon>Eukaryota</taxon>
        <taxon>Fungi</taxon>
        <taxon>Dikarya</taxon>
        <taxon>Ascomycota</taxon>
        <taxon>Pezizomycotina</taxon>
        <taxon>Sordariomycetes</taxon>
        <taxon>Hypocreomycetidae</taxon>
        <taxon>Hypocreales</taxon>
        <taxon>Ophiocordycipitaceae</taxon>
        <taxon>Ophiocordyceps</taxon>
    </lineage>
</organism>
<protein>
    <recommendedName>
        <fullName evidence="1">2,6-dihydroxypyridine 3-monooxygenase substrate binding domain-containing protein</fullName>
    </recommendedName>
</protein>
<dbReference type="InterPro" id="IPR053212">
    <property type="entry name" value="DHP_3-monooxygenase"/>
</dbReference>
<dbReference type="PANTHER" id="PTHR47469:SF2">
    <property type="entry name" value="OS06G0597600 PROTEIN"/>
    <property type="match status" value="1"/>
</dbReference>
<dbReference type="Gene3D" id="3.30.9.60">
    <property type="match status" value="1"/>
</dbReference>
<keyword evidence="3" id="KW-1185">Reference proteome</keyword>
<dbReference type="AlphaFoldDB" id="A0A367L081"/>
<reference evidence="2 3" key="1">
    <citation type="journal article" date="2015" name="BMC Genomics">
        <title>Insights from the genome of Ophiocordyceps polyrhachis-furcata to pathogenicity and host specificity in insect fungi.</title>
        <authorList>
            <person name="Wichadakul D."/>
            <person name="Kobmoo N."/>
            <person name="Ingsriswang S."/>
            <person name="Tangphatsornruang S."/>
            <person name="Chantasingh D."/>
            <person name="Luangsa-ard J.J."/>
            <person name="Eurwilaichitr L."/>
        </authorList>
    </citation>
    <scope>NUCLEOTIDE SEQUENCE [LARGE SCALE GENOMIC DNA]</scope>
    <source>
        <strain evidence="2 3">BCC 54312</strain>
    </source>
</reference>
<dbReference type="PANTHER" id="PTHR47469">
    <property type="entry name" value="MONOOXYGENASE-LIKE"/>
    <property type="match status" value="1"/>
</dbReference>
<feature type="domain" description="2,6-dihydroxypyridine 3-monooxygenase substrate binding" evidence="1">
    <location>
        <begin position="174"/>
        <end position="304"/>
    </location>
</feature>
<evidence type="ECO:0000259" key="1">
    <source>
        <dbReference type="Pfam" id="PF22607"/>
    </source>
</evidence>
<name>A0A367L081_9HYPO</name>
<proteinExistence type="predicted"/>
<dbReference type="Proteomes" id="UP000253664">
    <property type="component" value="Unassembled WGS sequence"/>
</dbReference>
<dbReference type="InterPro" id="IPR054707">
    <property type="entry name" value="DhpH_subs-bd"/>
</dbReference>
<gene>
    <name evidence="2" type="ORF">L249_1676</name>
</gene>
<evidence type="ECO:0000313" key="3">
    <source>
        <dbReference type="Proteomes" id="UP000253664"/>
    </source>
</evidence>
<dbReference type="Pfam" id="PF22607">
    <property type="entry name" value="FAD_binding-like"/>
    <property type="match status" value="1"/>
</dbReference>
<accession>A0A367L081</accession>
<dbReference type="STRING" id="1330021.A0A367L081"/>
<evidence type="ECO:0000313" key="2">
    <source>
        <dbReference type="EMBL" id="RCI07622.1"/>
    </source>
</evidence>
<dbReference type="OrthoDB" id="16820at2759"/>